<protein>
    <submittedName>
        <fullName evidence="1">Uncharacterized protein</fullName>
    </submittedName>
</protein>
<evidence type="ECO:0000313" key="1">
    <source>
        <dbReference type="EMBL" id="GKV32880.1"/>
    </source>
</evidence>
<keyword evidence="2" id="KW-1185">Reference proteome</keyword>
<organism evidence="1 2">
    <name type="scientific">Rubroshorea leprosula</name>
    <dbReference type="NCBI Taxonomy" id="152421"/>
    <lineage>
        <taxon>Eukaryota</taxon>
        <taxon>Viridiplantae</taxon>
        <taxon>Streptophyta</taxon>
        <taxon>Embryophyta</taxon>
        <taxon>Tracheophyta</taxon>
        <taxon>Spermatophyta</taxon>
        <taxon>Magnoliopsida</taxon>
        <taxon>eudicotyledons</taxon>
        <taxon>Gunneridae</taxon>
        <taxon>Pentapetalae</taxon>
        <taxon>rosids</taxon>
        <taxon>malvids</taxon>
        <taxon>Malvales</taxon>
        <taxon>Dipterocarpaceae</taxon>
        <taxon>Rubroshorea</taxon>
    </lineage>
</organism>
<evidence type="ECO:0000313" key="2">
    <source>
        <dbReference type="Proteomes" id="UP001054252"/>
    </source>
</evidence>
<accession>A0AAV5L741</accession>
<reference evidence="1 2" key="1">
    <citation type="journal article" date="2021" name="Commun. Biol.">
        <title>The genome of Shorea leprosula (Dipterocarpaceae) highlights the ecological relevance of drought in aseasonal tropical rainforests.</title>
        <authorList>
            <person name="Ng K.K.S."/>
            <person name="Kobayashi M.J."/>
            <person name="Fawcett J.A."/>
            <person name="Hatakeyama M."/>
            <person name="Paape T."/>
            <person name="Ng C.H."/>
            <person name="Ang C.C."/>
            <person name="Tnah L.H."/>
            <person name="Lee C.T."/>
            <person name="Nishiyama T."/>
            <person name="Sese J."/>
            <person name="O'Brien M.J."/>
            <person name="Copetti D."/>
            <person name="Mohd Noor M.I."/>
            <person name="Ong R.C."/>
            <person name="Putra M."/>
            <person name="Sireger I.Z."/>
            <person name="Indrioko S."/>
            <person name="Kosugi Y."/>
            <person name="Izuno A."/>
            <person name="Isagi Y."/>
            <person name="Lee S.L."/>
            <person name="Shimizu K.K."/>
        </authorList>
    </citation>
    <scope>NUCLEOTIDE SEQUENCE [LARGE SCALE GENOMIC DNA]</scope>
    <source>
        <strain evidence="1">214</strain>
    </source>
</reference>
<comment type="caution">
    <text evidence="1">The sequence shown here is derived from an EMBL/GenBank/DDBJ whole genome shotgun (WGS) entry which is preliminary data.</text>
</comment>
<name>A0AAV5L741_9ROSI</name>
<dbReference type="EMBL" id="BPVZ01000098">
    <property type="protein sequence ID" value="GKV32880.1"/>
    <property type="molecule type" value="Genomic_DNA"/>
</dbReference>
<proteinExistence type="predicted"/>
<gene>
    <name evidence="1" type="ORF">SLEP1_g41445</name>
</gene>
<dbReference type="Proteomes" id="UP001054252">
    <property type="component" value="Unassembled WGS sequence"/>
</dbReference>
<dbReference type="AlphaFoldDB" id="A0AAV5L741"/>
<sequence length="42" mass="5157">MGSRFRLKADYFDYVLDKDLGFVGYLQFCKWKKEKRCYGPKR</sequence>